<dbReference type="GO" id="GO:0003677">
    <property type="term" value="F:DNA binding"/>
    <property type="evidence" value="ECO:0007669"/>
    <property type="project" value="UniProtKB-UniRule"/>
</dbReference>
<evidence type="ECO:0000256" key="4">
    <source>
        <dbReference type="PROSITE-ProRule" id="PRU00335"/>
    </source>
</evidence>
<evidence type="ECO:0000256" key="3">
    <source>
        <dbReference type="ARBA" id="ARBA00023163"/>
    </source>
</evidence>
<dbReference type="Pfam" id="PF21993">
    <property type="entry name" value="TetR_C_13_2"/>
    <property type="match status" value="1"/>
</dbReference>
<dbReference type="InterPro" id="IPR009057">
    <property type="entry name" value="Homeodomain-like_sf"/>
</dbReference>
<evidence type="ECO:0000313" key="7">
    <source>
        <dbReference type="Proteomes" id="UP000199382"/>
    </source>
</evidence>
<dbReference type="InterPro" id="IPR036271">
    <property type="entry name" value="Tet_transcr_reg_TetR-rel_C_sf"/>
</dbReference>
<evidence type="ECO:0000256" key="2">
    <source>
        <dbReference type="ARBA" id="ARBA00023125"/>
    </source>
</evidence>
<keyword evidence="2 4" id="KW-0238">DNA-binding</keyword>
<feature type="domain" description="HTH tetR-type" evidence="5">
    <location>
        <begin position="1"/>
        <end position="54"/>
    </location>
</feature>
<dbReference type="Gene3D" id="1.10.357.10">
    <property type="entry name" value="Tetracycline Repressor, domain 2"/>
    <property type="match status" value="1"/>
</dbReference>
<evidence type="ECO:0000259" key="5">
    <source>
        <dbReference type="PROSITE" id="PS50977"/>
    </source>
</evidence>
<dbReference type="InterPro" id="IPR001647">
    <property type="entry name" value="HTH_TetR"/>
</dbReference>
<dbReference type="PANTHER" id="PTHR47506:SF1">
    <property type="entry name" value="HTH-TYPE TRANSCRIPTIONAL REGULATOR YJDC"/>
    <property type="match status" value="1"/>
</dbReference>
<dbReference type="PANTHER" id="PTHR47506">
    <property type="entry name" value="TRANSCRIPTIONAL REGULATORY PROTEIN"/>
    <property type="match status" value="1"/>
</dbReference>
<gene>
    <name evidence="6" type="ORF">SAMN04488026_106510</name>
</gene>
<keyword evidence="1" id="KW-0805">Transcription regulation</keyword>
<feature type="DNA-binding region" description="H-T-H motif" evidence="4">
    <location>
        <begin position="17"/>
        <end position="36"/>
    </location>
</feature>
<dbReference type="PROSITE" id="PS50977">
    <property type="entry name" value="HTH_TETR_2"/>
    <property type="match status" value="1"/>
</dbReference>
<dbReference type="STRING" id="571298.SAMN04488026_106510"/>
<reference evidence="6 7" key="1">
    <citation type="submission" date="2016-10" db="EMBL/GenBank/DDBJ databases">
        <authorList>
            <person name="de Groot N.N."/>
        </authorList>
    </citation>
    <scope>NUCLEOTIDE SEQUENCE [LARGE SCALE GENOMIC DNA]</scope>
    <source>
        <strain evidence="6 7">DSM 25294</strain>
    </source>
</reference>
<dbReference type="AlphaFoldDB" id="A0A1G9GU61"/>
<keyword evidence="3" id="KW-0804">Transcription</keyword>
<dbReference type="SUPFAM" id="SSF48498">
    <property type="entry name" value="Tetracyclin repressor-like, C-terminal domain"/>
    <property type="match status" value="1"/>
</dbReference>
<dbReference type="Pfam" id="PF00440">
    <property type="entry name" value="TetR_N"/>
    <property type="match status" value="1"/>
</dbReference>
<accession>A0A1G9GU61</accession>
<dbReference type="Proteomes" id="UP000199382">
    <property type="component" value="Unassembled WGS sequence"/>
</dbReference>
<keyword evidence="7" id="KW-1185">Reference proteome</keyword>
<proteinExistence type="predicted"/>
<dbReference type="EMBL" id="FNEK01000065">
    <property type="protein sequence ID" value="SDL04216.1"/>
    <property type="molecule type" value="Genomic_DNA"/>
</dbReference>
<sequence>MDVAQDAVLAKGFAATSIDEIVAAAEVTRSGFFYHFKDKNALARALLDRYVESEDALFDELFDRSRELHEDPLHAMLIGLKLLSEMMGDLPSAHPGCLVATTCYQDQLFDAQVRDVIRSSFHSWRQRFAGYFREIGEIYPPKTPVDYDELGDMVNCVVEGGLILSRAYDDPRILAQQILHLRSYVTMLFSPTRQ</sequence>
<evidence type="ECO:0000313" key="6">
    <source>
        <dbReference type="EMBL" id="SDL04216.1"/>
    </source>
</evidence>
<dbReference type="InterPro" id="IPR054156">
    <property type="entry name" value="YxaF_TetR_C"/>
</dbReference>
<name>A0A1G9GU61_9RHOB</name>
<organism evidence="6 7">
    <name type="scientific">Aliiruegeria lutimaris</name>
    <dbReference type="NCBI Taxonomy" id="571298"/>
    <lineage>
        <taxon>Bacteria</taxon>
        <taxon>Pseudomonadati</taxon>
        <taxon>Pseudomonadota</taxon>
        <taxon>Alphaproteobacteria</taxon>
        <taxon>Rhodobacterales</taxon>
        <taxon>Roseobacteraceae</taxon>
        <taxon>Aliiruegeria</taxon>
    </lineage>
</organism>
<evidence type="ECO:0000256" key="1">
    <source>
        <dbReference type="ARBA" id="ARBA00023015"/>
    </source>
</evidence>
<dbReference type="SUPFAM" id="SSF46689">
    <property type="entry name" value="Homeodomain-like"/>
    <property type="match status" value="1"/>
</dbReference>
<protein>
    <submittedName>
        <fullName evidence="6">Transcriptional regulator, TetR family</fullName>
    </submittedName>
</protein>